<evidence type="ECO:0000256" key="1">
    <source>
        <dbReference type="SAM" id="MobiDB-lite"/>
    </source>
</evidence>
<name>M1D894_SOLTU</name>
<evidence type="ECO:0000313" key="3">
    <source>
        <dbReference type="Proteomes" id="UP000011115"/>
    </source>
</evidence>
<feature type="compositionally biased region" description="Polar residues" evidence="1">
    <location>
        <begin position="122"/>
        <end position="141"/>
    </location>
</feature>
<feature type="compositionally biased region" description="Low complexity" evidence="1">
    <location>
        <begin position="144"/>
        <end position="154"/>
    </location>
</feature>
<proteinExistence type="predicted"/>
<dbReference type="Proteomes" id="UP000011115">
    <property type="component" value="Unassembled WGS sequence"/>
</dbReference>
<evidence type="ECO:0000313" key="2">
    <source>
        <dbReference type="EnsemblPlants" id="PGSC0003DMT400084880"/>
    </source>
</evidence>
<accession>M1D894</accession>
<dbReference type="InParanoid" id="M1D894"/>
<dbReference type="PaxDb" id="4113-PGSC0003DMT400084880"/>
<feature type="region of interest" description="Disordered" evidence="1">
    <location>
        <begin position="1"/>
        <end position="21"/>
    </location>
</feature>
<reference evidence="3" key="1">
    <citation type="journal article" date="2011" name="Nature">
        <title>Genome sequence and analysis of the tuber crop potato.</title>
        <authorList>
            <consortium name="The Potato Genome Sequencing Consortium"/>
        </authorList>
    </citation>
    <scope>NUCLEOTIDE SEQUENCE [LARGE SCALE GENOMIC DNA]</scope>
    <source>
        <strain evidence="3">cv. DM1-3 516 R44</strain>
    </source>
</reference>
<feature type="region of interest" description="Disordered" evidence="1">
    <location>
        <begin position="117"/>
        <end position="184"/>
    </location>
</feature>
<sequence>MPPRKAVRGRPTRHNVEEKELPNAPEVQLQGEVTNAEFREAIRMLSQVFTQLSRYAPKMVADMKSRISLFVAGLSRLSSKEGRVEMLIGDMDISRLMVYVQKVEEEKLRDMEEFKNKRAKTGNESGQQKSNANRSSFQQKQKGPAPSSASASAPNNKRVAPRGATSGTGGGTNHLYAINSGQEHEDSPDVVTVLEWKNSSAMPKGRLISYLKEMKLVSKGCVYHLV</sequence>
<dbReference type="AlphaFoldDB" id="M1D894"/>
<reference evidence="2" key="2">
    <citation type="submission" date="2015-06" db="UniProtKB">
        <authorList>
            <consortium name="EnsemblPlants"/>
        </authorList>
    </citation>
    <scope>IDENTIFICATION</scope>
    <source>
        <strain evidence="2">DM1-3 516 R44</strain>
    </source>
</reference>
<protein>
    <submittedName>
        <fullName evidence="2">Gag-pol polyprotein</fullName>
    </submittedName>
</protein>
<organism evidence="2 3">
    <name type="scientific">Solanum tuberosum</name>
    <name type="common">Potato</name>
    <dbReference type="NCBI Taxonomy" id="4113"/>
    <lineage>
        <taxon>Eukaryota</taxon>
        <taxon>Viridiplantae</taxon>
        <taxon>Streptophyta</taxon>
        <taxon>Embryophyta</taxon>
        <taxon>Tracheophyta</taxon>
        <taxon>Spermatophyta</taxon>
        <taxon>Magnoliopsida</taxon>
        <taxon>eudicotyledons</taxon>
        <taxon>Gunneridae</taxon>
        <taxon>Pentapetalae</taxon>
        <taxon>asterids</taxon>
        <taxon>lamiids</taxon>
        <taxon>Solanales</taxon>
        <taxon>Solanaceae</taxon>
        <taxon>Solanoideae</taxon>
        <taxon>Solaneae</taxon>
        <taxon>Solanum</taxon>
    </lineage>
</organism>
<keyword evidence="3" id="KW-1185">Reference proteome</keyword>
<feature type="compositionally biased region" description="Basic residues" evidence="1">
    <location>
        <begin position="1"/>
        <end position="13"/>
    </location>
</feature>
<dbReference type="HOGENOM" id="CLU_043741_2_0_1"/>
<dbReference type="Gramene" id="PGSC0003DMT400084880">
    <property type="protein sequence ID" value="PGSC0003DMT400084880"/>
    <property type="gene ID" value="PGSC0003DMG400034451"/>
</dbReference>
<dbReference type="EnsemblPlants" id="PGSC0003DMT400084880">
    <property type="protein sequence ID" value="PGSC0003DMT400084880"/>
    <property type="gene ID" value="PGSC0003DMG400034451"/>
</dbReference>